<dbReference type="GO" id="GO:0005524">
    <property type="term" value="F:ATP binding"/>
    <property type="evidence" value="ECO:0007669"/>
    <property type="project" value="UniProtKB-UniRule"/>
</dbReference>
<evidence type="ECO:0000256" key="4">
    <source>
        <dbReference type="ARBA" id="ARBA00022741"/>
    </source>
</evidence>
<comment type="subcellular location">
    <subcellularLocation>
        <location evidence="8">Cytoplasm</location>
    </subcellularLocation>
</comment>
<dbReference type="NCBIfam" id="TIGR00347">
    <property type="entry name" value="bioD"/>
    <property type="match status" value="1"/>
</dbReference>
<dbReference type="OrthoDB" id="9802097at2"/>
<evidence type="ECO:0000256" key="1">
    <source>
        <dbReference type="ARBA" id="ARBA00022490"/>
    </source>
</evidence>
<evidence type="ECO:0000256" key="3">
    <source>
        <dbReference type="ARBA" id="ARBA00022723"/>
    </source>
</evidence>
<keyword evidence="10" id="KW-1185">Reference proteome</keyword>
<dbReference type="HAMAP" id="MF_00336">
    <property type="entry name" value="BioD"/>
    <property type="match status" value="1"/>
</dbReference>
<comment type="pathway">
    <text evidence="8">Cofactor biosynthesis; biotin biosynthesis; biotin from 7,8-diaminononanoate: step 1/2.</text>
</comment>
<keyword evidence="3 8" id="KW-0479">Metal-binding</keyword>
<feature type="binding site" evidence="8">
    <location>
        <position position="118"/>
    </location>
    <ligand>
        <name>Mg(2+)</name>
        <dbReference type="ChEBI" id="CHEBI:18420"/>
    </ligand>
</feature>
<feature type="active site" evidence="8">
    <location>
        <position position="39"/>
    </location>
</feature>
<comment type="caution">
    <text evidence="8">Lacks conserved residue(s) required for the propagation of feature annotation.</text>
</comment>
<keyword evidence="4 8" id="KW-0547">Nucleotide-binding</keyword>
<dbReference type="RefSeq" id="WP_133735356.1">
    <property type="nucleotide sequence ID" value="NZ_SOAX01000002.1"/>
</dbReference>
<dbReference type="PANTHER" id="PTHR43210">
    <property type="entry name" value="DETHIOBIOTIN SYNTHETASE"/>
    <property type="match status" value="1"/>
</dbReference>
<feature type="binding site" evidence="8">
    <location>
        <begin position="118"/>
        <end position="121"/>
    </location>
    <ligand>
        <name>ATP</name>
        <dbReference type="ChEBI" id="CHEBI:30616"/>
    </ligand>
</feature>
<evidence type="ECO:0000256" key="8">
    <source>
        <dbReference type="HAMAP-Rule" id="MF_00336"/>
    </source>
</evidence>
<evidence type="ECO:0000313" key="10">
    <source>
        <dbReference type="Proteomes" id="UP000295830"/>
    </source>
</evidence>
<organism evidence="9 10">
    <name type="scientific">Halospina denitrificans</name>
    <dbReference type="NCBI Taxonomy" id="332522"/>
    <lineage>
        <taxon>Bacteria</taxon>
        <taxon>Pseudomonadati</taxon>
        <taxon>Pseudomonadota</taxon>
        <taxon>Gammaproteobacteria</taxon>
        <taxon>Halospina</taxon>
    </lineage>
</organism>
<dbReference type="GO" id="GO:0004141">
    <property type="term" value="F:dethiobiotin synthase activity"/>
    <property type="evidence" value="ECO:0007669"/>
    <property type="project" value="UniProtKB-UniRule"/>
</dbReference>
<dbReference type="InterPro" id="IPR027417">
    <property type="entry name" value="P-loop_NTPase"/>
</dbReference>
<keyword evidence="7 8" id="KW-0460">Magnesium</keyword>
<evidence type="ECO:0000313" key="9">
    <source>
        <dbReference type="EMBL" id="TDT43278.1"/>
    </source>
</evidence>
<dbReference type="UniPathway" id="UPA00078">
    <property type="reaction ID" value="UER00161"/>
</dbReference>
<dbReference type="GO" id="GO:0005829">
    <property type="term" value="C:cytosol"/>
    <property type="evidence" value="ECO:0007669"/>
    <property type="project" value="TreeGrafter"/>
</dbReference>
<feature type="binding site" evidence="8">
    <location>
        <position position="56"/>
    </location>
    <ligand>
        <name>ATP</name>
        <dbReference type="ChEBI" id="CHEBI:30616"/>
    </ligand>
</feature>
<dbReference type="CDD" id="cd03109">
    <property type="entry name" value="DTBS"/>
    <property type="match status" value="1"/>
</dbReference>
<proteinExistence type="inferred from homology"/>
<accession>A0A4V3ER05</accession>
<dbReference type="GO" id="GO:0042803">
    <property type="term" value="F:protein homodimerization activity"/>
    <property type="evidence" value="ECO:0007669"/>
    <property type="project" value="UniProtKB-ARBA"/>
</dbReference>
<dbReference type="SUPFAM" id="SSF52540">
    <property type="entry name" value="P-loop containing nucleoside triphosphate hydrolases"/>
    <property type="match status" value="1"/>
</dbReference>
<dbReference type="Pfam" id="PF13500">
    <property type="entry name" value="AAA_26"/>
    <property type="match status" value="1"/>
</dbReference>
<dbReference type="PANTHER" id="PTHR43210:SF5">
    <property type="entry name" value="DETHIOBIOTIN SYNTHETASE"/>
    <property type="match status" value="1"/>
</dbReference>
<comment type="subunit">
    <text evidence="8">Homodimer.</text>
</comment>
<evidence type="ECO:0000256" key="6">
    <source>
        <dbReference type="ARBA" id="ARBA00022840"/>
    </source>
</evidence>
<keyword evidence="6 8" id="KW-0067">ATP-binding</keyword>
<dbReference type="InterPro" id="IPR004472">
    <property type="entry name" value="DTB_synth_BioD"/>
</dbReference>
<dbReference type="EC" id="6.3.3.3" evidence="8"/>
<evidence type="ECO:0000256" key="5">
    <source>
        <dbReference type="ARBA" id="ARBA00022756"/>
    </source>
</evidence>
<dbReference type="EMBL" id="SOAX01000002">
    <property type="protein sequence ID" value="TDT43278.1"/>
    <property type="molecule type" value="Genomic_DNA"/>
</dbReference>
<comment type="caution">
    <text evidence="9">The sequence shown here is derived from an EMBL/GenBank/DDBJ whole genome shotgun (WGS) entry which is preliminary data.</text>
</comment>
<reference evidence="9 10" key="1">
    <citation type="submission" date="2019-03" db="EMBL/GenBank/DDBJ databases">
        <title>Genomic Encyclopedia of Type Strains, Phase IV (KMG-IV): sequencing the most valuable type-strain genomes for metagenomic binning, comparative biology and taxonomic classification.</title>
        <authorList>
            <person name="Goeker M."/>
        </authorList>
    </citation>
    <scope>NUCLEOTIDE SEQUENCE [LARGE SCALE GENOMIC DNA]</scope>
    <source>
        <strain evidence="9 10">DSM 15505</strain>
    </source>
</reference>
<keyword evidence="5 8" id="KW-0093">Biotin biosynthesis</keyword>
<comment type="function">
    <text evidence="8">Catalyzes a mechanistically unusual reaction, the ATP-dependent insertion of CO2 between the N7 and N8 nitrogen atoms of 7,8-diaminopelargonic acid (DAPA, also called 7,8-diammoniononanoate) to form a ureido ring.</text>
</comment>
<protein>
    <recommendedName>
        <fullName evidence="8">ATP-dependent dethiobiotin synthetase BioD</fullName>
        <ecNumber evidence="8">6.3.3.3</ecNumber>
    </recommendedName>
    <alternativeName>
        <fullName evidence="8">DTB synthetase</fullName>
        <shortName evidence="8">DTBS</shortName>
    </alternativeName>
    <alternativeName>
        <fullName evidence="8">Dethiobiotin synthase</fullName>
    </alternativeName>
</protein>
<comment type="catalytic activity">
    <reaction evidence="8">
        <text>(7R,8S)-7,8-diammoniononanoate + CO2 + ATP = (4R,5S)-dethiobiotin + ADP + phosphate + 3 H(+)</text>
        <dbReference type="Rhea" id="RHEA:15805"/>
        <dbReference type="ChEBI" id="CHEBI:15378"/>
        <dbReference type="ChEBI" id="CHEBI:16526"/>
        <dbReference type="ChEBI" id="CHEBI:30616"/>
        <dbReference type="ChEBI" id="CHEBI:43474"/>
        <dbReference type="ChEBI" id="CHEBI:149469"/>
        <dbReference type="ChEBI" id="CHEBI:149473"/>
        <dbReference type="ChEBI" id="CHEBI:456216"/>
        <dbReference type="EC" id="6.3.3.3"/>
    </reaction>
</comment>
<feature type="binding site" evidence="8">
    <location>
        <position position="56"/>
    </location>
    <ligand>
        <name>Mg(2+)</name>
        <dbReference type="ChEBI" id="CHEBI:18420"/>
    </ligand>
</feature>
<name>A0A4V3ER05_9GAMM</name>
<feature type="binding site" evidence="8">
    <location>
        <position position="18"/>
    </location>
    <ligand>
        <name>Mg(2+)</name>
        <dbReference type="ChEBI" id="CHEBI:18420"/>
    </ligand>
</feature>
<keyword evidence="2 8" id="KW-0436">Ligase</keyword>
<comment type="cofactor">
    <cofactor evidence="8">
        <name>Mg(2+)</name>
        <dbReference type="ChEBI" id="CHEBI:18420"/>
    </cofactor>
</comment>
<dbReference type="AlphaFoldDB" id="A0A4V3ER05"/>
<evidence type="ECO:0000256" key="2">
    <source>
        <dbReference type="ARBA" id="ARBA00022598"/>
    </source>
</evidence>
<gene>
    <name evidence="8" type="primary">bioD</name>
    <name evidence="9" type="ORF">DES49_1092</name>
</gene>
<dbReference type="PIRSF" id="PIRSF006755">
    <property type="entry name" value="DTB_synth"/>
    <property type="match status" value="1"/>
</dbReference>
<comment type="similarity">
    <text evidence="8">Belongs to the dethiobiotin synthetase family.</text>
</comment>
<evidence type="ECO:0000256" key="7">
    <source>
        <dbReference type="ARBA" id="ARBA00022842"/>
    </source>
</evidence>
<dbReference type="GO" id="GO:0009102">
    <property type="term" value="P:biotin biosynthetic process"/>
    <property type="evidence" value="ECO:0007669"/>
    <property type="project" value="UniProtKB-UniRule"/>
</dbReference>
<dbReference type="Gene3D" id="3.40.50.300">
    <property type="entry name" value="P-loop containing nucleotide triphosphate hydrolases"/>
    <property type="match status" value="1"/>
</dbReference>
<dbReference type="Proteomes" id="UP000295830">
    <property type="component" value="Unassembled WGS sequence"/>
</dbReference>
<keyword evidence="1 8" id="KW-0963">Cytoplasm</keyword>
<dbReference type="GO" id="GO:0000287">
    <property type="term" value="F:magnesium ion binding"/>
    <property type="evidence" value="ECO:0007669"/>
    <property type="project" value="UniProtKB-UniRule"/>
</dbReference>
<feature type="binding site" evidence="8">
    <location>
        <position position="43"/>
    </location>
    <ligand>
        <name>substrate</name>
    </ligand>
</feature>
<feature type="binding site" evidence="8">
    <location>
        <begin position="208"/>
        <end position="210"/>
    </location>
    <ligand>
        <name>ATP</name>
        <dbReference type="ChEBI" id="CHEBI:30616"/>
    </ligand>
</feature>
<sequence length="234" mass="25007">MPKTSFFVTGTDTDSGKTAIAGGILALAAQHGLRTLAMKPIASGCHQTPDGLRNPDALHLQSVITESLSYDAVNPVALEPAIAPHVAAMDAGRSLSAERLAGYCRGTMTRPGDLFLVEGAGGWRVPLNSTETWFHFVRDLNMPVVLVVGMKLGAINHALLTAEMIRRDGLELAGWVANCCGSMPMEREDETFDYLCKHIEAPCMGRVPWLEGGDGFPCAEAVARYLSLPLNAAD</sequence>
<dbReference type="FunFam" id="3.40.50.300:FF:000292">
    <property type="entry name" value="ATP-dependent dethiobiotin synthetase BioD"/>
    <property type="match status" value="1"/>
</dbReference>
<feature type="binding site" evidence="8">
    <location>
        <begin position="178"/>
        <end position="179"/>
    </location>
    <ligand>
        <name>ATP</name>
        <dbReference type="ChEBI" id="CHEBI:30616"/>
    </ligand>
</feature>